<keyword evidence="10" id="KW-1185">Reference proteome</keyword>
<dbReference type="GO" id="GO:0006606">
    <property type="term" value="P:protein import into nucleus"/>
    <property type="evidence" value="ECO:0007669"/>
    <property type="project" value="InterPro"/>
</dbReference>
<organism evidence="9 10">
    <name type="scientific">Vigna mungo</name>
    <name type="common">Black gram</name>
    <name type="synonym">Phaseolus mungo</name>
    <dbReference type="NCBI Taxonomy" id="3915"/>
    <lineage>
        <taxon>Eukaryota</taxon>
        <taxon>Viridiplantae</taxon>
        <taxon>Streptophyta</taxon>
        <taxon>Embryophyta</taxon>
        <taxon>Tracheophyta</taxon>
        <taxon>Spermatophyta</taxon>
        <taxon>Magnoliopsida</taxon>
        <taxon>eudicotyledons</taxon>
        <taxon>Gunneridae</taxon>
        <taxon>Pentapetalae</taxon>
        <taxon>rosids</taxon>
        <taxon>fabids</taxon>
        <taxon>Fabales</taxon>
        <taxon>Fabaceae</taxon>
        <taxon>Papilionoideae</taxon>
        <taxon>50 kb inversion clade</taxon>
        <taxon>NPAAA clade</taxon>
        <taxon>indigoferoid/millettioid clade</taxon>
        <taxon>Phaseoleae</taxon>
        <taxon>Vigna</taxon>
    </lineage>
</organism>
<dbReference type="Pfam" id="PF07887">
    <property type="entry name" value="Calmodulin_bind"/>
    <property type="match status" value="1"/>
</dbReference>
<dbReference type="Gene3D" id="1.20.5.690">
    <property type="entry name" value="Importin-alpha, importin-beta-binding domain"/>
    <property type="match status" value="1"/>
</dbReference>
<keyword evidence="3" id="KW-0677">Repeat</keyword>
<feature type="domain" description="IBB" evidence="8">
    <location>
        <begin position="552"/>
        <end position="614"/>
    </location>
</feature>
<feature type="region of interest" description="Disordered" evidence="7">
    <location>
        <begin position="1163"/>
        <end position="1193"/>
    </location>
</feature>
<dbReference type="SUPFAM" id="SSF48371">
    <property type="entry name" value="ARM repeat"/>
    <property type="match status" value="1"/>
</dbReference>
<dbReference type="Gene3D" id="1.25.10.10">
    <property type="entry name" value="Leucine-rich Repeat Variant"/>
    <property type="match status" value="2"/>
</dbReference>
<dbReference type="GO" id="GO:0061608">
    <property type="term" value="F:nuclear import signal receptor activity"/>
    <property type="evidence" value="ECO:0007669"/>
    <property type="project" value="InterPro"/>
</dbReference>
<evidence type="ECO:0000313" key="10">
    <source>
        <dbReference type="Proteomes" id="UP001374535"/>
    </source>
</evidence>
<dbReference type="InterPro" id="IPR046831">
    <property type="entry name" value="Calmodulin_bind_N"/>
</dbReference>
<feature type="region of interest" description="Disordered" evidence="7">
    <location>
        <begin position="1"/>
        <end position="37"/>
    </location>
</feature>
<dbReference type="EMBL" id="CP144692">
    <property type="protein sequence ID" value="WVY98277.1"/>
    <property type="molecule type" value="Genomic_DNA"/>
</dbReference>
<comment type="similarity">
    <text evidence="1">Belongs to the importin alpha family.</text>
</comment>
<dbReference type="InterPro" id="IPR046829">
    <property type="entry name" value="Calmod_bind_C"/>
</dbReference>
<evidence type="ECO:0000256" key="7">
    <source>
        <dbReference type="SAM" id="MobiDB-lite"/>
    </source>
</evidence>
<protein>
    <recommendedName>
        <fullName evidence="8">IBB domain-containing protein</fullName>
    </recommendedName>
</protein>
<dbReference type="SMART" id="SM00185">
    <property type="entry name" value="ARM"/>
    <property type="match status" value="8"/>
</dbReference>
<keyword evidence="2 6" id="KW-0813">Transport</keyword>
<dbReference type="InterPro" id="IPR011989">
    <property type="entry name" value="ARM-like"/>
</dbReference>
<gene>
    <name evidence="9" type="ORF">V8G54_030428</name>
</gene>
<reference evidence="9 10" key="1">
    <citation type="journal article" date="2023" name="Life. Sci Alliance">
        <title>Evolutionary insights into 3D genome organization and epigenetic landscape of Vigna mungo.</title>
        <authorList>
            <person name="Junaid A."/>
            <person name="Singh B."/>
            <person name="Bhatia S."/>
        </authorList>
    </citation>
    <scope>NUCLEOTIDE SEQUENCE [LARGE SCALE GENOMIC DNA]</scope>
    <source>
        <strain evidence="9">Urdbean</strain>
    </source>
</reference>
<dbReference type="InterPro" id="IPR032413">
    <property type="entry name" value="Arm_3"/>
</dbReference>
<evidence type="ECO:0000256" key="4">
    <source>
        <dbReference type="ARBA" id="ARBA00022927"/>
    </source>
</evidence>
<dbReference type="InterPro" id="IPR046830">
    <property type="entry name" value="Calmod_bind_M"/>
</dbReference>
<accession>A0AAQ3RME0</accession>
<evidence type="ECO:0000256" key="5">
    <source>
        <dbReference type="PROSITE-ProRule" id="PRU00259"/>
    </source>
</evidence>
<evidence type="ECO:0000256" key="2">
    <source>
        <dbReference type="ARBA" id="ARBA00022448"/>
    </source>
</evidence>
<dbReference type="FunFam" id="1.25.10.10:FF:000009">
    <property type="entry name" value="Importin subunit alpha"/>
    <property type="match status" value="1"/>
</dbReference>
<evidence type="ECO:0000256" key="1">
    <source>
        <dbReference type="ARBA" id="ARBA00010394"/>
    </source>
</evidence>
<proteinExistence type="inferred from homology"/>
<dbReference type="Proteomes" id="UP001374535">
    <property type="component" value="Chromosome 9"/>
</dbReference>
<dbReference type="InterPro" id="IPR002652">
    <property type="entry name" value="Importin-a_IBB"/>
</dbReference>
<feature type="repeat" description="ARM" evidence="5">
    <location>
        <begin position="905"/>
        <end position="947"/>
    </location>
</feature>
<evidence type="ECO:0000256" key="3">
    <source>
        <dbReference type="ARBA" id="ARBA00022737"/>
    </source>
</evidence>
<dbReference type="Pfam" id="PF20452">
    <property type="entry name" value="Calmod_bind_C"/>
    <property type="match status" value="1"/>
</dbReference>
<dbReference type="Pfam" id="PF00514">
    <property type="entry name" value="Arm"/>
    <property type="match status" value="8"/>
</dbReference>
<evidence type="ECO:0000313" key="9">
    <source>
        <dbReference type="EMBL" id="WVY98277.1"/>
    </source>
</evidence>
<evidence type="ECO:0000256" key="6">
    <source>
        <dbReference type="PROSITE-ProRule" id="PRU00561"/>
    </source>
</evidence>
<evidence type="ECO:0000259" key="8">
    <source>
        <dbReference type="PROSITE" id="PS51214"/>
    </source>
</evidence>
<dbReference type="InterPro" id="IPR016024">
    <property type="entry name" value="ARM-type_fold"/>
</dbReference>
<dbReference type="Pfam" id="PF20451">
    <property type="entry name" value="Calmod_bind_M"/>
    <property type="match status" value="1"/>
</dbReference>
<dbReference type="GO" id="GO:0005634">
    <property type="term" value="C:nucleus"/>
    <property type="evidence" value="ECO:0007669"/>
    <property type="project" value="UniProtKB-ARBA"/>
</dbReference>
<sequence length="1193" mass="134015">MVSNNKQTFEGNEIGERRGNRIPIMQSRQRHNDPKQAPLRNVRKGVWPKDYELYFERFFRKVVREEVERRIQDYLPARAWFDQIGGDTSRESPFELRFTNKLPDIIFTHSNVISEDKTPIQIALFDVRDQSVVNVGPLSSAKVEICALNGEFGFNGSEDWTEGEFNVNILRERDGRRPLLNGDRLITLKNGVGCINKVMFTDNSRWIRSRKFRLGAKVIQTTSNEANIKEGRSEPFVVKDYRGESYKKHHPPSLKDDVWRLKQIAKDGKIHKRLSLQGIHTVKDLLRLYTTNPSSLLENVGNISKRSWMSIVEHVKTCVIDDDETFLYQEQSTSLIFNSIYVLVGVSFDGQNYVSPDTLSSDEKLVVEIMKQHAYQNMDNLVSVHKTPLSCLTPMACVGVRQSDATEQGHGHPYASTSYGNEGFHNQNIYSGPNSVPDITDKIIACNSLTCVVSYGSNLFPHIHPIQISGIFENVSGSRSTFVTTSASTSTLVYKPFTFHFPYSNSLRKPKILFTFPYPVIPNPTVPLGSLIKHSQERCAASYFLQFPSILSETMSYRPSGNTRTEVRRNRYKVAVDAEEGRRRREDTMVEIRKNRREESLQKKRREGLQPQQIPASIHSTLVEKKLEHLPSMVAGVWSEDNNLQLEATTQFRKLLSIERSPPIEEVIQTGVVSRFVEFLIREDFPQLQFEAAWALTNIASGTSENTKVVIDHGAVPIFVKLLASPSDDVREQAVWALGNVAGDSPRCRDLVLGHGALIPLLAQLNEQAKLSMLRNATWTLSNFCRGKPQPPFDQQNISSPIMKLQICFQALKLMSMLGEIRNRRAGKSICFKRVGREREMEIWKVKVALATGSGVREIAHLLGAEFQSLQLNIFALVYILSRPLLSNYTVNCCPYNHASKQVKPALPALARLIHSNDEEVLTDACWALSYLSDGTNDKIQAVIEAGVCPRLVELLMHPSPSVLIPALRTVGNIVTGDDMQTQVIINHQALPCLLNLLTNNYKKSIKKEACWTISNITAGNKQQIQAVIEANLITPLVNLLQNAEFDIKKEAAWAISNATSGGSHDQIKFLVSQGCIKPLCDLLICPDPRIVTVCLEGLENILKVGEADKSIGNTGDVNLYAQMIDDAEGLEKIENLQSHDNTEIYEKAVKILETYWLEEEDETMPPGDASQSGFNFGNNDAPAVPSGGFNFN</sequence>
<feature type="repeat" description="ARM" evidence="5">
    <location>
        <begin position="671"/>
        <end position="714"/>
    </location>
</feature>
<feature type="compositionally biased region" description="Polar residues" evidence="7">
    <location>
        <begin position="1"/>
        <end position="10"/>
    </location>
</feature>
<dbReference type="PANTHER" id="PTHR23316">
    <property type="entry name" value="IMPORTIN ALPHA"/>
    <property type="match status" value="1"/>
</dbReference>
<name>A0AAQ3RME0_VIGMU</name>
<feature type="repeat" description="ARM" evidence="5">
    <location>
        <begin position="714"/>
        <end position="756"/>
    </location>
</feature>
<dbReference type="AlphaFoldDB" id="A0AAQ3RME0"/>
<dbReference type="InterPro" id="IPR000225">
    <property type="entry name" value="Armadillo"/>
</dbReference>
<dbReference type="FunFam" id="1.20.5.690:FF:000002">
    <property type="entry name" value="Importin subunit alpha"/>
    <property type="match status" value="1"/>
</dbReference>
<dbReference type="Pfam" id="PF16186">
    <property type="entry name" value="Arm_3"/>
    <property type="match status" value="1"/>
</dbReference>
<dbReference type="InterPro" id="IPR036975">
    <property type="entry name" value="Importin-a_IBB_sf"/>
</dbReference>
<dbReference type="PROSITE" id="PS50176">
    <property type="entry name" value="ARM_REPEAT"/>
    <property type="match status" value="3"/>
</dbReference>
<keyword evidence="4" id="KW-0653">Protein transport</keyword>
<dbReference type="Pfam" id="PF01749">
    <property type="entry name" value="IBB"/>
    <property type="match status" value="1"/>
</dbReference>
<dbReference type="PROSITE" id="PS51214">
    <property type="entry name" value="IBB"/>
    <property type="match status" value="1"/>
</dbReference>
<feature type="compositionally biased region" description="Polar residues" evidence="7">
    <location>
        <begin position="1170"/>
        <end position="1179"/>
    </location>
</feature>